<evidence type="ECO:0000313" key="1">
    <source>
        <dbReference type="EMBL" id="MCI14997.1"/>
    </source>
</evidence>
<sequence>MRGLGSVSVRCVLRKFPRQGTDKHLGSVVGSSLHMQDPPLRLSFLPAIAREKREQRILKQGIHRENNLSVYLLSVLFPSRS</sequence>
<name>A0A392PTL3_9FABA</name>
<proteinExistence type="predicted"/>
<accession>A0A392PTL3</accession>
<protein>
    <submittedName>
        <fullName evidence="1">Uncharacterized protein</fullName>
    </submittedName>
</protein>
<comment type="caution">
    <text evidence="1">The sequence shown here is derived from an EMBL/GenBank/DDBJ whole genome shotgun (WGS) entry which is preliminary data.</text>
</comment>
<dbReference type="Proteomes" id="UP000265520">
    <property type="component" value="Unassembled WGS sequence"/>
</dbReference>
<organism evidence="1 2">
    <name type="scientific">Trifolium medium</name>
    <dbReference type="NCBI Taxonomy" id="97028"/>
    <lineage>
        <taxon>Eukaryota</taxon>
        <taxon>Viridiplantae</taxon>
        <taxon>Streptophyta</taxon>
        <taxon>Embryophyta</taxon>
        <taxon>Tracheophyta</taxon>
        <taxon>Spermatophyta</taxon>
        <taxon>Magnoliopsida</taxon>
        <taxon>eudicotyledons</taxon>
        <taxon>Gunneridae</taxon>
        <taxon>Pentapetalae</taxon>
        <taxon>rosids</taxon>
        <taxon>fabids</taxon>
        <taxon>Fabales</taxon>
        <taxon>Fabaceae</taxon>
        <taxon>Papilionoideae</taxon>
        <taxon>50 kb inversion clade</taxon>
        <taxon>NPAAA clade</taxon>
        <taxon>Hologalegina</taxon>
        <taxon>IRL clade</taxon>
        <taxon>Trifolieae</taxon>
        <taxon>Trifolium</taxon>
    </lineage>
</organism>
<evidence type="ECO:0000313" key="2">
    <source>
        <dbReference type="Proteomes" id="UP000265520"/>
    </source>
</evidence>
<keyword evidence="2" id="KW-1185">Reference proteome</keyword>
<reference evidence="1 2" key="1">
    <citation type="journal article" date="2018" name="Front. Plant Sci.">
        <title>Red Clover (Trifolium pratense) and Zigzag Clover (T. medium) - A Picture of Genomic Similarities and Differences.</title>
        <authorList>
            <person name="Dluhosova J."/>
            <person name="Istvanek J."/>
            <person name="Nedelnik J."/>
            <person name="Repkova J."/>
        </authorList>
    </citation>
    <scope>NUCLEOTIDE SEQUENCE [LARGE SCALE GENOMIC DNA]</scope>
    <source>
        <strain evidence="2">cv. 10/8</strain>
        <tissue evidence="1">Leaf</tissue>
    </source>
</reference>
<dbReference type="EMBL" id="LXQA010094611">
    <property type="protein sequence ID" value="MCI14997.1"/>
    <property type="molecule type" value="Genomic_DNA"/>
</dbReference>
<dbReference type="AlphaFoldDB" id="A0A392PTL3"/>